<accession>A0A9K3DAC9</accession>
<sequence>MSLDRTPLLTE</sequence>
<dbReference type="Proteomes" id="UP000265618">
    <property type="component" value="Unassembled WGS sequence"/>
</dbReference>
<reference evidence="1 2" key="1">
    <citation type="journal article" date="2018" name="PLoS ONE">
        <title>The draft genome of Kipferlia bialata reveals reductive genome evolution in fornicate parasites.</title>
        <authorList>
            <person name="Tanifuji G."/>
            <person name="Takabayashi S."/>
            <person name="Kume K."/>
            <person name="Takagi M."/>
            <person name="Nakayama T."/>
            <person name="Kamikawa R."/>
            <person name="Inagaki Y."/>
            <person name="Hashimoto T."/>
        </authorList>
    </citation>
    <scope>NUCLEOTIDE SEQUENCE [LARGE SCALE GENOMIC DNA]</scope>
    <source>
        <strain evidence="1">NY0173</strain>
    </source>
</reference>
<protein>
    <submittedName>
        <fullName evidence="1">Uncharacterized protein</fullName>
    </submittedName>
</protein>
<name>A0A9K3DAC9_9EUKA</name>
<proteinExistence type="predicted"/>
<organism evidence="1 2">
    <name type="scientific">Kipferlia bialata</name>
    <dbReference type="NCBI Taxonomy" id="797122"/>
    <lineage>
        <taxon>Eukaryota</taxon>
        <taxon>Metamonada</taxon>
        <taxon>Carpediemonas-like organisms</taxon>
        <taxon>Kipferlia</taxon>
    </lineage>
</organism>
<evidence type="ECO:0000313" key="2">
    <source>
        <dbReference type="Proteomes" id="UP000265618"/>
    </source>
</evidence>
<evidence type="ECO:0000313" key="1">
    <source>
        <dbReference type="EMBL" id="GIQ91207.1"/>
    </source>
</evidence>
<feature type="non-terminal residue" evidence="1">
    <location>
        <position position="11"/>
    </location>
</feature>
<keyword evidence="2" id="KW-1185">Reference proteome</keyword>
<dbReference type="EMBL" id="BDIP01007324">
    <property type="protein sequence ID" value="GIQ91207.1"/>
    <property type="molecule type" value="Genomic_DNA"/>
</dbReference>
<comment type="caution">
    <text evidence="1">The sequence shown here is derived from an EMBL/GenBank/DDBJ whole genome shotgun (WGS) entry which is preliminary data.</text>
</comment>
<gene>
    <name evidence="1" type="ORF">KIPB_014356</name>
</gene>